<dbReference type="SMART" id="SM00980">
    <property type="entry name" value="THAP"/>
    <property type="match status" value="1"/>
</dbReference>
<dbReference type="InterPro" id="IPR006612">
    <property type="entry name" value="THAP_Znf"/>
</dbReference>
<feature type="transmembrane region" description="Helical" evidence="7">
    <location>
        <begin position="63"/>
        <end position="81"/>
    </location>
</feature>
<dbReference type="RefSeq" id="XP_050500898.1">
    <property type="nucleotide sequence ID" value="XM_050644941.1"/>
</dbReference>
<keyword evidence="3" id="KW-0862">Zinc</keyword>
<evidence type="ECO:0000256" key="2">
    <source>
        <dbReference type="ARBA" id="ARBA00022771"/>
    </source>
</evidence>
<dbReference type="SUPFAM" id="SSF57716">
    <property type="entry name" value="Glucocorticoid receptor-like (DNA-binding domain)"/>
    <property type="match status" value="1"/>
</dbReference>
<feature type="domain" description="THAP-type" evidence="8">
    <location>
        <begin position="74"/>
        <end position="165"/>
    </location>
</feature>
<keyword evidence="2 5" id="KW-0863">Zinc-finger</keyword>
<accession>A0ABM5JSH4</accession>
<evidence type="ECO:0000313" key="10">
    <source>
        <dbReference type="Proteomes" id="UP001652700"/>
    </source>
</evidence>
<feature type="compositionally biased region" description="Basic and acidic residues" evidence="6">
    <location>
        <begin position="16"/>
        <end position="32"/>
    </location>
</feature>
<dbReference type="Pfam" id="PF05485">
    <property type="entry name" value="THAP"/>
    <property type="match status" value="1"/>
</dbReference>
<sequence>MGHCETVEAVTVKSNNSEEKFSDTDNDQQERVDPSKFKALDEDPNVEDFVLIKFEVKDIMRDVYYIVLKLVIAMPLTYIVVNCGSRSKRDKVSFFAIPKPLKFKHAIHLKELTVKRRKKWIRAIRRADLTESKLKYQKVCSKHFIQGQPAKLEDVNDPDWIPTQNMGYSRGPVKRKQDLERLERVKKRSSTKVSQEDNDTFIENENNTVSEPFQYWNRNSN</sequence>
<keyword evidence="10" id="KW-1185">Reference proteome</keyword>
<evidence type="ECO:0000256" key="5">
    <source>
        <dbReference type="PROSITE-ProRule" id="PRU00309"/>
    </source>
</evidence>
<keyword evidence="4 5" id="KW-0238">DNA-binding</keyword>
<dbReference type="EnsemblMetazoa" id="XM_050644941.1">
    <property type="protein sequence ID" value="XP_050500898.1"/>
    <property type="gene ID" value="LOC126880869"/>
</dbReference>
<evidence type="ECO:0000256" key="3">
    <source>
        <dbReference type="ARBA" id="ARBA00022833"/>
    </source>
</evidence>
<dbReference type="Proteomes" id="UP001652700">
    <property type="component" value="Unplaced"/>
</dbReference>
<keyword evidence="7" id="KW-0472">Membrane</keyword>
<keyword evidence="7" id="KW-0812">Transmembrane</keyword>
<evidence type="ECO:0000256" key="1">
    <source>
        <dbReference type="ARBA" id="ARBA00022723"/>
    </source>
</evidence>
<reference evidence="9" key="1">
    <citation type="submission" date="2025-05" db="UniProtKB">
        <authorList>
            <consortium name="EnsemblMetazoa"/>
        </authorList>
    </citation>
    <scope>IDENTIFICATION</scope>
</reference>
<feature type="region of interest" description="Disordered" evidence="6">
    <location>
        <begin position="1"/>
        <end position="32"/>
    </location>
</feature>
<evidence type="ECO:0000313" key="9">
    <source>
        <dbReference type="EnsemblMetazoa" id="XP_050500898.1"/>
    </source>
</evidence>
<keyword evidence="1" id="KW-0479">Metal-binding</keyword>
<evidence type="ECO:0000256" key="4">
    <source>
        <dbReference type="ARBA" id="ARBA00023125"/>
    </source>
</evidence>
<organism evidence="9 10">
    <name type="scientific">Diabrotica virgifera virgifera</name>
    <name type="common">western corn rootworm</name>
    <dbReference type="NCBI Taxonomy" id="50390"/>
    <lineage>
        <taxon>Eukaryota</taxon>
        <taxon>Metazoa</taxon>
        <taxon>Ecdysozoa</taxon>
        <taxon>Arthropoda</taxon>
        <taxon>Hexapoda</taxon>
        <taxon>Insecta</taxon>
        <taxon>Pterygota</taxon>
        <taxon>Neoptera</taxon>
        <taxon>Endopterygota</taxon>
        <taxon>Coleoptera</taxon>
        <taxon>Polyphaga</taxon>
        <taxon>Cucujiformia</taxon>
        <taxon>Chrysomeloidea</taxon>
        <taxon>Chrysomelidae</taxon>
        <taxon>Galerucinae</taxon>
        <taxon>Diabroticina</taxon>
        <taxon>Diabroticites</taxon>
        <taxon>Diabrotica</taxon>
    </lineage>
</organism>
<dbReference type="GeneID" id="126880869"/>
<dbReference type="PROSITE" id="PS50950">
    <property type="entry name" value="ZF_THAP"/>
    <property type="match status" value="1"/>
</dbReference>
<feature type="region of interest" description="Disordered" evidence="6">
    <location>
        <begin position="183"/>
        <end position="206"/>
    </location>
</feature>
<proteinExistence type="predicted"/>
<protein>
    <recommendedName>
        <fullName evidence="8">THAP-type domain-containing protein</fullName>
    </recommendedName>
</protein>
<keyword evidence="7" id="KW-1133">Transmembrane helix</keyword>
<evidence type="ECO:0000256" key="6">
    <source>
        <dbReference type="SAM" id="MobiDB-lite"/>
    </source>
</evidence>
<evidence type="ECO:0000256" key="7">
    <source>
        <dbReference type="SAM" id="Phobius"/>
    </source>
</evidence>
<evidence type="ECO:0000259" key="8">
    <source>
        <dbReference type="PROSITE" id="PS50950"/>
    </source>
</evidence>
<name>A0ABM5JSH4_DIAVI</name>